<dbReference type="SUPFAM" id="SSF53098">
    <property type="entry name" value="Ribonuclease H-like"/>
    <property type="match status" value="1"/>
</dbReference>
<comment type="subcellular location">
    <subcellularLocation>
        <location evidence="1">Nucleus</location>
    </subcellularLocation>
</comment>
<dbReference type="InterPro" id="IPR052035">
    <property type="entry name" value="ZnF_BED_domain_contain"/>
</dbReference>
<dbReference type="InterPro" id="IPR008906">
    <property type="entry name" value="HATC_C_dom"/>
</dbReference>
<name>A0A8H7DDH7_9AGAR</name>
<dbReference type="Pfam" id="PF05699">
    <property type="entry name" value="Dimer_Tnp_hAT"/>
    <property type="match status" value="1"/>
</dbReference>
<dbReference type="PANTHER" id="PTHR46481">
    <property type="entry name" value="ZINC FINGER BED DOMAIN-CONTAINING PROTEIN 4"/>
    <property type="match status" value="1"/>
</dbReference>
<evidence type="ECO:0000256" key="1">
    <source>
        <dbReference type="ARBA" id="ARBA00004123"/>
    </source>
</evidence>
<evidence type="ECO:0000256" key="4">
    <source>
        <dbReference type="ARBA" id="ARBA00022833"/>
    </source>
</evidence>
<dbReference type="PANTHER" id="PTHR46481:SF10">
    <property type="entry name" value="ZINC FINGER BED DOMAIN-CONTAINING PROTEIN 39"/>
    <property type="match status" value="1"/>
</dbReference>
<accession>A0A8H7DDH7</accession>
<evidence type="ECO:0000313" key="8">
    <source>
        <dbReference type="EMBL" id="KAF7371469.1"/>
    </source>
</evidence>
<evidence type="ECO:0000313" key="9">
    <source>
        <dbReference type="Proteomes" id="UP000620124"/>
    </source>
</evidence>
<dbReference type="InterPro" id="IPR012337">
    <property type="entry name" value="RNaseH-like_sf"/>
</dbReference>
<keyword evidence="3" id="KW-0863">Zinc-finger</keyword>
<gene>
    <name evidence="8" type="ORF">MVEN_00001300</name>
</gene>
<evidence type="ECO:0000259" key="7">
    <source>
        <dbReference type="Pfam" id="PF05699"/>
    </source>
</evidence>
<dbReference type="EMBL" id="JACAZI010000001">
    <property type="protein sequence ID" value="KAF7371469.1"/>
    <property type="molecule type" value="Genomic_DNA"/>
</dbReference>
<feature type="region of interest" description="Disordered" evidence="6">
    <location>
        <begin position="23"/>
        <end position="140"/>
    </location>
</feature>
<dbReference type="Proteomes" id="UP000620124">
    <property type="component" value="Unassembled WGS sequence"/>
</dbReference>
<dbReference type="GO" id="GO:0005634">
    <property type="term" value="C:nucleus"/>
    <property type="evidence" value="ECO:0007669"/>
    <property type="project" value="UniProtKB-SubCell"/>
</dbReference>
<comment type="caution">
    <text evidence="8">The sequence shown here is derived from an EMBL/GenBank/DDBJ whole genome shotgun (WGS) entry which is preliminary data.</text>
</comment>
<evidence type="ECO:0000256" key="6">
    <source>
        <dbReference type="SAM" id="MobiDB-lite"/>
    </source>
</evidence>
<keyword evidence="2" id="KW-0479">Metal-binding</keyword>
<evidence type="ECO:0000256" key="3">
    <source>
        <dbReference type="ARBA" id="ARBA00022771"/>
    </source>
</evidence>
<evidence type="ECO:0000256" key="5">
    <source>
        <dbReference type="ARBA" id="ARBA00023242"/>
    </source>
</evidence>
<keyword evidence="5" id="KW-0539">Nucleus</keyword>
<feature type="compositionally biased region" description="Low complexity" evidence="6">
    <location>
        <begin position="87"/>
        <end position="102"/>
    </location>
</feature>
<keyword evidence="9" id="KW-1185">Reference proteome</keyword>
<feature type="domain" description="HAT C-terminal dimerisation" evidence="7">
    <location>
        <begin position="787"/>
        <end position="864"/>
    </location>
</feature>
<protein>
    <submittedName>
        <fullName evidence="8">Zinc finger BED domain-containing protein RICESLEEPER 2</fullName>
    </submittedName>
</protein>
<proteinExistence type="predicted"/>
<organism evidence="8 9">
    <name type="scientific">Mycena venus</name>
    <dbReference type="NCBI Taxonomy" id="2733690"/>
    <lineage>
        <taxon>Eukaryota</taxon>
        <taxon>Fungi</taxon>
        <taxon>Dikarya</taxon>
        <taxon>Basidiomycota</taxon>
        <taxon>Agaricomycotina</taxon>
        <taxon>Agaricomycetes</taxon>
        <taxon>Agaricomycetidae</taxon>
        <taxon>Agaricales</taxon>
        <taxon>Marasmiineae</taxon>
        <taxon>Mycenaceae</taxon>
        <taxon>Mycena</taxon>
    </lineage>
</organism>
<keyword evidence="4" id="KW-0862">Zinc</keyword>
<feature type="compositionally biased region" description="Acidic residues" evidence="6">
    <location>
        <begin position="121"/>
        <end position="140"/>
    </location>
</feature>
<evidence type="ECO:0000256" key="2">
    <source>
        <dbReference type="ARBA" id="ARBA00022723"/>
    </source>
</evidence>
<dbReference type="AlphaFoldDB" id="A0A8H7DDH7"/>
<dbReference type="GO" id="GO:0046983">
    <property type="term" value="F:protein dimerization activity"/>
    <property type="evidence" value="ECO:0007669"/>
    <property type="project" value="InterPro"/>
</dbReference>
<reference evidence="8" key="1">
    <citation type="submission" date="2020-05" db="EMBL/GenBank/DDBJ databases">
        <title>Mycena genomes resolve the evolution of fungal bioluminescence.</title>
        <authorList>
            <person name="Tsai I.J."/>
        </authorList>
    </citation>
    <scope>NUCLEOTIDE SEQUENCE</scope>
    <source>
        <strain evidence="8">CCC161011</strain>
    </source>
</reference>
<sequence>MSVGDQCAVGPDGQLLPASEIIFYNDPDDDHPLPSVKTSSTKATHITEFFQRRSSGRISRPSARVSDPNNAESALKRKASRDLDQPRSFARARTSHAARSSSPPELDDDGDEIPSLRDASDSEDDGDEEDMEEEDEDEVEAAYEATKALGDADREVMGHRNKAEATLDIKPMYTMGEMLDADTGEMVKGHWCRLCKNAGVNSKKCFLLGNVTARRMHIKRNPDHFKVYKRLCEKNQVAIHPRATPDHILKGMKGDAMEQTTLNGFATKIPAFTTDGMLDHLVELVVSEDNAFRLVDKGPFRRLMHYMRPSLQEKDLPHRTKMTSEVLERTKKVEARLREKLKNIPGQVSFTFDTWTSDTGDPYLSVTGHYIDSPADKPSEWSLKCDQLSFTPIEGNHSGQNLSKILVRTVDRYDLREKIGWCTADNATNNDSALKAFGHEIDPLKLRWDADERRVRCMEHAVHLGAGHFISDVSPLSAQAVVAKAKKVRQELKKANPEMNDEELEALLNGDGDGEGGDSDDEVDDVAPADAVGKALALVKQIRMSPQAQAFFRRMCVDTGVPTLQLLGWVRTQWASLFTFLERLLKLRPAVNRFVLLADESPEVPKLAKKFYSDFRLSRTDWEKIEKMHEVLQEPANIQQSFSSVRNPTVWRTLPLLEALQKTWENMAATTKFAEMRGSIEAGLGNIEKWYTKTNDTDVYFICLALDPNFKTAYVASAWDSDAYENGLALLEAKFDAYYVAPDPVVQPEVVVTPAVTVPVQYGHSWMKAKILARKQQDASVNDPRQELKAYLNSPLEEVDDVVAWWGHHVGHYPTLARMARDYLAIQGSATASERAFSSGSLTATKRRNRLAPATFEALQILKSAYRNGHIGAAEEAIERMISYFDTLESDDDGDA</sequence>
<dbReference type="GO" id="GO:0008270">
    <property type="term" value="F:zinc ion binding"/>
    <property type="evidence" value="ECO:0007669"/>
    <property type="project" value="UniProtKB-KW"/>
</dbReference>
<dbReference type="OrthoDB" id="3058553at2759"/>